<evidence type="ECO:0000313" key="2">
    <source>
        <dbReference type="EMBL" id="CAD2204344.1"/>
    </source>
</evidence>
<evidence type="ECO:0000256" key="1">
    <source>
        <dbReference type="SAM" id="MobiDB-lite"/>
    </source>
</evidence>
<feature type="region of interest" description="Disordered" evidence="1">
    <location>
        <begin position="296"/>
        <end position="332"/>
    </location>
</feature>
<sequence length="512" mass="58648">MKKKGFGMRRRIEFVQLNRLFTEFQYYRNKIIQNVIPERSTSLPLNTLIYENNLQESSSQQITNEGNEQIQIVNNNVLEAPDNHIQNNSSNNNQNNSAFDDISYKNEVKNLNCFVAQMLLSSYRDGKLTTAEQLHNELTNAGIFIDIWNLNIYLIRMKLAKKQYLVPLYSSPNEGQFFLIGSDQEWRKFKATNYLTKHSIHELDCLKCLKLRRKERSNAWGQLGKAVLRFVELDDNVPILHHQNCKGDSLEYLHKLHYSPNSAPEITSPQLEVNIQDRVSNFLENATPLEMLEESVRMATSAQEQQLQQQQSPTQQQQSSSTSSKTPSDIFPQQPYFLLNQSSSSQQQQPIISENPNYLASSVLQQFLEKSKQTLTNKEVILIDDDEQITNNSTITTATTTSNKNINEINKTNNNENLSKLIIGLSEIAKELSLSLIQQRNSNNLIVLPQNIRDSKRSLSIIPMPDNILIVNAFLGSILQETLRWSSSTDGMDQLLYALRESVINSFINVQL</sequence>
<dbReference type="Proteomes" id="UP000580250">
    <property type="component" value="Unassembled WGS sequence"/>
</dbReference>
<gene>
    <name evidence="2" type="ORF">MENT_LOCUS58077</name>
</gene>
<accession>A0A6V7XYF7</accession>
<organism evidence="2 3">
    <name type="scientific">Meloidogyne enterolobii</name>
    <name type="common">Root-knot nematode worm</name>
    <name type="synonym">Meloidogyne mayaguensis</name>
    <dbReference type="NCBI Taxonomy" id="390850"/>
    <lineage>
        <taxon>Eukaryota</taxon>
        <taxon>Metazoa</taxon>
        <taxon>Ecdysozoa</taxon>
        <taxon>Nematoda</taxon>
        <taxon>Chromadorea</taxon>
        <taxon>Rhabditida</taxon>
        <taxon>Tylenchina</taxon>
        <taxon>Tylenchomorpha</taxon>
        <taxon>Tylenchoidea</taxon>
        <taxon>Meloidogynidae</taxon>
        <taxon>Meloidogyninae</taxon>
        <taxon>Meloidogyne</taxon>
    </lineage>
</organism>
<comment type="caution">
    <text evidence="2">The sequence shown here is derived from an EMBL/GenBank/DDBJ whole genome shotgun (WGS) entry which is preliminary data.</text>
</comment>
<dbReference type="AlphaFoldDB" id="A0A6V7XYF7"/>
<dbReference type="EMBL" id="CAJEWN010002575">
    <property type="protein sequence ID" value="CAD2204344.1"/>
    <property type="molecule type" value="Genomic_DNA"/>
</dbReference>
<reference evidence="2 3" key="1">
    <citation type="submission" date="2020-08" db="EMBL/GenBank/DDBJ databases">
        <authorList>
            <person name="Koutsovoulos G."/>
            <person name="Danchin GJ E."/>
        </authorList>
    </citation>
    <scope>NUCLEOTIDE SEQUENCE [LARGE SCALE GENOMIC DNA]</scope>
</reference>
<name>A0A6V7XYF7_MELEN</name>
<feature type="compositionally biased region" description="Low complexity" evidence="1">
    <location>
        <begin position="300"/>
        <end position="328"/>
    </location>
</feature>
<proteinExistence type="predicted"/>
<evidence type="ECO:0000313" key="3">
    <source>
        <dbReference type="Proteomes" id="UP000580250"/>
    </source>
</evidence>
<protein>
    <submittedName>
        <fullName evidence="2">Uncharacterized protein</fullName>
    </submittedName>
</protein>